<dbReference type="OrthoDB" id="2573593at2"/>
<evidence type="ECO:0008006" key="4">
    <source>
        <dbReference type="Google" id="ProtNLM"/>
    </source>
</evidence>
<dbReference type="STRING" id="930146.SAMN05192533_11773"/>
<keyword evidence="1" id="KW-0812">Transmembrane</keyword>
<dbReference type="EMBL" id="FOBW01000017">
    <property type="protein sequence ID" value="SEN68709.1"/>
    <property type="molecule type" value="Genomic_DNA"/>
</dbReference>
<reference evidence="3" key="1">
    <citation type="submission" date="2016-10" db="EMBL/GenBank/DDBJ databases">
        <authorList>
            <person name="Varghese N."/>
            <person name="Submissions S."/>
        </authorList>
    </citation>
    <scope>NUCLEOTIDE SEQUENCE [LARGE SCALE GENOMIC DNA]</scope>
    <source>
        <strain evidence="3">B48,IBRC-M 10115,DSM 25386,CECT 8001</strain>
    </source>
</reference>
<evidence type="ECO:0000313" key="2">
    <source>
        <dbReference type="EMBL" id="SEN68709.1"/>
    </source>
</evidence>
<feature type="transmembrane region" description="Helical" evidence="1">
    <location>
        <begin position="163"/>
        <end position="184"/>
    </location>
</feature>
<feature type="transmembrane region" description="Helical" evidence="1">
    <location>
        <begin position="20"/>
        <end position="37"/>
    </location>
</feature>
<feature type="transmembrane region" description="Helical" evidence="1">
    <location>
        <begin position="232"/>
        <end position="253"/>
    </location>
</feature>
<keyword evidence="1" id="KW-0472">Membrane</keyword>
<gene>
    <name evidence="2" type="ORF">SAMN05192533_11773</name>
</gene>
<feature type="transmembrane region" description="Helical" evidence="1">
    <location>
        <begin position="96"/>
        <end position="125"/>
    </location>
</feature>
<sequence length="260" mass="29683">MLRHQLAVELKKSITSTNLLIWSTIIFLIPAISFLQYTSGYMFFEEIELFQSIISGIIPLLFPVIVIFIFLQTFIQELKNNYITYVRPRIPKKIYLLSKGITNALLTGLVVFMMIFVPFIFAVYIEPKLGIIKYTPSSFLEDGSSGSTTFSQFLPLGELSYGVLYSLWVTINGVVYASISFSLLLLIKSRFIALSAPFLFYHIFNFIAGVLGHARFSPISTVFPFNIEQQPLWTVIIPFLVLILILMILLFCLRRSNEVT</sequence>
<dbReference type="Proteomes" id="UP000198553">
    <property type="component" value="Unassembled WGS sequence"/>
</dbReference>
<evidence type="ECO:0000256" key="1">
    <source>
        <dbReference type="SAM" id="Phobius"/>
    </source>
</evidence>
<keyword evidence="3" id="KW-1185">Reference proteome</keyword>
<evidence type="ECO:0000313" key="3">
    <source>
        <dbReference type="Proteomes" id="UP000198553"/>
    </source>
</evidence>
<dbReference type="AlphaFoldDB" id="A0A1H8IKA4"/>
<organism evidence="2 3">
    <name type="scientific">Mesobacillus persicus</name>
    <dbReference type="NCBI Taxonomy" id="930146"/>
    <lineage>
        <taxon>Bacteria</taxon>
        <taxon>Bacillati</taxon>
        <taxon>Bacillota</taxon>
        <taxon>Bacilli</taxon>
        <taxon>Bacillales</taxon>
        <taxon>Bacillaceae</taxon>
        <taxon>Mesobacillus</taxon>
    </lineage>
</organism>
<proteinExistence type="predicted"/>
<protein>
    <recommendedName>
        <fullName evidence="4">ABC-2 family transporter protein</fullName>
    </recommendedName>
</protein>
<feature type="transmembrane region" description="Helical" evidence="1">
    <location>
        <begin position="49"/>
        <end position="75"/>
    </location>
</feature>
<name>A0A1H8IKA4_9BACI</name>
<feature type="transmembrane region" description="Helical" evidence="1">
    <location>
        <begin position="191"/>
        <end position="212"/>
    </location>
</feature>
<dbReference type="RefSeq" id="WP_090749438.1">
    <property type="nucleotide sequence ID" value="NZ_FOBW01000017.1"/>
</dbReference>
<keyword evidence="1" id="KW-1133">Transmembrane helix</keyword>
<accession>A0A1H8IKA4</accession>